<name>A0A3P7JUE4_STRVU</name>
<evidence type="ECO:0000313" key="2">
    <source>
        <dbReference type="Proteomes" id="UP000270094"/>
    </source>
</evidence>
<sequence>MAEVEHQWIHENNLYNEFLFDIWLPNIGMRSGNLVYFVFFKYRLEYHSIVEV</sequence>
<reference evidence="1 2" key="1">
    <citation type="submission" date="2018-11" db="EMBL/GenBank/DDBJ databases">
        <authorList>
            <consortium name="Pathogen Informatics"/>
        </authorList>
    </citation>
    <scope>NUCLEOTIDE SEQUENCE [LARGE SCALE GENOMIC DNA]</scope>
</reference>
<keyword evidence="2" id="KW-1185">Reference proteome</keyword>
<organism evidence="1 2">
    <name type="scientific">Strongylus vulgaris</name>
    <name type="common">Blood worm</name>
    <dbReference type="NCBI Taxonomy" id="40348"/>
    <lineage>
        <taxon>Eukaryota</taxon>
        <taxon>Metazoa</taxon>
        <taxon>Ecdysozoa</taxon>
        <taxon>Nematoda</taxon>
        <taxon>Chromadorea</taxon>
        <taxon>Rhabditida</taxon>
        <taxon>Rhabditina</taxon>
        <taxon>Rhabditomorpha</taxon>
        <taxon>Strongyloidea</taxon>
        <taxon>Strongylidae</taxon>
        <taxon>Strongylus</taxon>
    </lineage>
</organism>
<gene>
    <name evidence="1" type="ORF">SVUK_LOCUS19721</name>
</gene>
<accession>A0A3P7JUE4</accession>
<proteinExistence type="predicted"/>
<evidence type="ECO:0000313" key="1">
    <source>
        <dbReference type="EMBL" id="VDM84723.1"/>
    </source>
</evidence>
<dbReference type="AlphaFoldDB" id="A0A3P7JUE4"/>
<dbReference type="Proteomes" id="UP000270094">
    <property type="component" value="Unassembled WGS sequence"/>
</dbReference>
<protein>
    <submittedName>
        <fullName evidence="1">Uncharacterized protein</fullName>
    </submittedName>
</protein>
<dbReference type="EMBL" id="UYYB01132589">
    <property type="protein sequence ID" value="VDM84723.1"/>
    <property type="molecule type" value="Genomic_DNA"/>
</dbReference>